<sequence length="167" mass="16593">MLAARRASAPRRSAPSAARRPPRTTPVRAPASASGAASPASPDAPRRILVTAPNDDTGGLLEAEVLASPGSRVFSVSIKKPLGLTLAESGGRIVVESVTGGGHAASAGVAAGDALLATGARAQVGGGKDAQPVLLPTGGQRFSTVSAAIRSNTCSQCLVHLVFERGP</sequence>
<feature type="region of interest" description="Disordered" evidence="1">
    <location>
        <begin position="1"/>
        <end position="55"/>
    </location>
</feature>
<evidence type="ECO:0000313" key="2">
    <source>
        <dbReference type="EMBL" id="PNH10328.1"/>
    </source>
</evidence>
<comment type="caution">
    <text evidence="2">The sequence shown here is derived from an EMBL/GenBank/DDBJ whole genome shotgun (WGS) entry which is preliminary data.</text>
</comment>
<name>A0A2J8ACT7_9CHLO</name>
<dbReference type="Proteomes" id="UP000236333">
    <property type="component" value="Unassembled WGS sequence"/>
</dbReference>
<dbReference type="AlphaFoldDB" id="A0A2J8ACT7"/>
<dbReference type="Gene3D" id="2.30.42.10">
    <property type="match status" value="1"/>
</dbReference>
<dbReference type="InterPro" id="IPR036034">
    <property type="entry name" value="PDZ_sf"/>
</dbReference>
<evidence type="ECO:0008006" key="4">
    <source>
        <dbReference type="Google" id="ProtNLM"/>
    </source>
</evidence>
<evidence type="ECO:0000313" key="3">
    <source>
        <dbReference type="Proteomes" id="UP000236333"/>
    </source>
</evidence>
<dbReference type="OrthoDB" id="530584at2759"/>
<gene>
    <name evidence="2" type="ORF">TSOC_002973</name>
</gene>
<evidence type="ECO:0000256" key="1">
    <source>
        <dbReference type="SAM" id="MobiDB-lite"/>
    </source>
</evidence>
<feature type="compositionally biased region" description="Low complexity" evidence="1">
    <location>
        <begin position="1"/>
        <end position="43"/>
    </location>
</feature>
<organism evidence="2 3">
    <name type="scientific">Tetrabaena socialis</name>
    <dbReference type="NCBI Taxonomy" id="47790"/>
    <lineage>
        <taxon>Eukaryota</taxon>
        <taxon>Viridiplantae</taxon>
        <taxon>Chlorophyta</taxon>
        <taxon>core chlorophytes</taxon>
        <taxon>Chlorophyceae</taxon>
        <taxon>CS clade</taxon>
        <taxon>Chlamydomonadales</taxon>
        <taxon>Tetrabaenaceae</taxon>
        <taxon>Tetrabaena</taxon>
    </lineage>
</organism>
<protein>
    <recommendedName>
        <fullName evidence="4">PDZ domain-containing protein</fullName>
    </recommendedName>
</protein>
<reference evidence="2 3" key="1">
    <citation type="journal article" date="2017" name="Mol. Biol. Evol.">
        <title>The 4-celled Tetrabaena socialis nuclear genome reveals the essential components for genetic control of cell number at the origin of multicellularity in the volvocine lineage.</title>
        <authorList>
            <person name="Featherston J."/>
            <person name="Arakaki Y."/>
            <person name="Hanschen E.R."/>
            <person name="Ferris P.J."/>
            <person name="Michod R.E."/>
            <person name="Olson B.J.S.C."/>
            <person name="Nozaki H."/>
            <person name="Durand P.M."/>
        </authorList>
    </citation>
    <scope>NUCLEOTIDE SEQUENCE [LARGE SCALE GENOMIC DNA]</scope>
    <source>
        <strain evidence="2 3">NIES-571</strain>
    </source>
</reference>
<accession>A0A2J8ACT7</accession>
<dbReference type="SUPFAM" id="SSF50156">
    <property type="entry name" value="PDZ domain-like"/>
    <property type="match status" value="1"/>
</dbReference>
<dbReference type="EMBL" id="PGGS01000060">
    <property type="protein sequence ID" value="PNH10328.1"/>
    <property type="molecule type" value="Genomic_DNA"/>
</dbReference>
<proteinExistence type="predicted"/>
<keyword evidence="3" id="KW-1185">Reference proteome</keyword>